<protein>
    <submittedName>
        <fullName evidence="1">Uncharacterized protein</fullName>
    </submittedName>
</protein>
<evidence type="ECO:0000313" key="2">
    <source>
        <dbReference type="Proteomes" id="UP000602181"/>
    </source>
</evidence>
<keyword evidence="2" id="KW-1185">Reference proteome</keyword>
<proteinExistence type="predicted"/>
<evidence type="ECO:0000313" key="1">
    <source>
        <dbReference type="EMBL" id="MBC3939903.1"/>
    </source>
</evidence>
<dbReference type="Proteomes" id="UP000602181">
    <property type="component" value="Unassembled WGS sequence"/>
</dbReference>
<organism evidence="1 2">
    <name type="scientific">Anaerotruncus massiliensis</name>
    <name type="common">ex Togo et al. 2019</name>
    <dbReference type="NCBI Taxonomy" id="1673720"/>
    <lineage>
        <taxon>Bacteria</taxon>
        <taxon>Bacillati</taxon>
        <taxon>Bacillota</taxon>
        <taxon>Clostridia</taxon>
        <taxon>Eubacteriales</taxon>
        <taxon>Oscillospiraceae</taxon>
        <taxon>Anaerotruncus</taxon>
    </lineage>
</organism>
<reference evidence="1 2" key="1">
    <citation type="submission" date="2020-08" db="EMBL/GenBank/DDBJ databases">
        <authorList>
            <person name="Liu C."/>
            <person name="Sun Q."/>
        </authorList>
    </citation>
    <scope>NUCLEOTIDE SEQUENCE [LARGE SCALE GENOMIC DNA]</scope>
    <source>
        <strain evidence="1 2">22A2-44</strain>
    </source>
</reference>
<dbReference type="EMBL" id="JACOIH010000042">
    <property type="protein sequence ID" value="MBC3939903.1"/>
    <property type="molecule type" value="Genomic_DNA"/>
</dbReference>
<gene>
    <name evidence="1" type="ORF">H8R05_13405</name>
</gene>
<dbReference type="RefSeq" id="WP_158595727.1">
    <property type="nucleotide sequence ID" value="NZ_JACOIH010000042.1"/>
</dbReference>
<name>A0ABR7AHH7_9FIRM</name>
<sequence length="127" mass="14502">MKEGFGGELLMIWRAPGGGRNIPSYYSKKRADMQGRRENPTLYKVSPPLALRANGVPIRAVASRHLFKGGGVKGRSPLPRFTKRGSSILRSDFLVLFSRKKEQGLLQRNLDFVNIRYIYFLHIILRE</sequence>
<accession>A0ABR7AHH7</accession>
<comment type="caution">
    <text evidence="1">The sequence shown here is derived from an EMBL/GenBank/DDBJ whole genome shotgun (WGS) entry which is preliminary data.</text>
</comment>